<keyword evidence="3 4" id="KW-0326">Glycosidase</keyword>
<dbReference type="SUPFAM" id="SSF75005">
    <property type="entry name" value="Arabinanase/levansucrase/invertase"/>
    <property type="match status" value="1"/>
</dbReference>
<gene>
    <name evidence="8" type="ORF">Q0590_01845</name>
</gene>
<evidence type="ECO:0000256" key="2">
    <source>
        <dbReference type="ARBA" id="ARBA00022801"/>
    </source>
</evidence>
<comment type="similarity">
    <text evidence="1 4">Belongs to the glycosyl hydrolase 32 family.</text>
</comment>
<feature type="chain" id="PRO_5045331465" evidence="5">
    <location>
        <begin position="21"/>
        <end position="538"/>
    </location>
</feature>
<reference evidence="8" key="1">
    <citation type="submission" date="2023-07" db="EMBL/GenBank/DDBJ databases">
        <title>The genome sequence of Rhodocytophaga aerolata KACC 12507.</title>
        <authorList>
            <person name="Zhang X."/>
        </authorList>
    </citation>
    <scope>NUCLEOTIDE SEQUENCE</scope>
    <source>
        <strain evidence="8">KACC 12507</strain>
    </source>
</reference>
<dbReference type="InterPro" id="IPR013189">
    <property type="entry name" value="Glyco_hydro_32_C"/>
</dbReference>
<proteinExistence type="inferred from homology"/>
<dbReference type="InterPro" id="IPR023296">
    <property type="entry name" value="Glyco_hydro_beta-prop_sf"/>
</dbReference>
<dbReference type="InterPro" id="IPR018053">
    <property type="entry name" value="Glyco_hydro_32_AS"/>
</dbReference>
<evidence type="ECO:0000256" key="1">
    <source>
        <dbReference type="ARBA" id="ARBA00009902"/>
    </source>
</evidence>
<accession>A0ABT8R2V2</accession>
<evidence type="ECO:0000256" key="3">
    <source>
        <dbReference type="ARBA" id="ARBA00023295"/>
    </source>
</evidence>
<dbReference type="Gene3D" id="2.115.10.20">
    <property type="entry name" value="Glycosyl hydrolase domain, family 43"/>
    <property type="match status" value="1"/>
</dbReference>
<feature type="domain" description="Glycosyl hydrolase family 32 C-terminal" evidence="7">
    <location>
        <begin position="370"/>
        <end position="520"/>
    </location>
</feature>
<dbReference type="Pfam" id="PF08244">
    <property type="entry name" value="Glyco_hydro_32C"/>
    <property type="match status" value="1"/>
</dbReference>
<organism evidence="8 9">
    <name type="scientific">Rhodocytophaga aerolata</name>
    <dbReference type="NCBI Taxonomy" id="455078"/>
    <lineage>
        <taxon>Bacteria</taxon>
        <taxon>Pseudomonadati</taxon>
        <taxon>Bacteroidota</taxon>
        <taxon>Cytophagia</taxon>
        <taxon>Cytophagales</taxon>
        <taxon>Rhodocytophagaceae</taxon>
        <taxon>Rhodocytophaga</taxon>
    </lineage>
</organism>
<keyword evidence="5" id="KW-0732">Signal</keyword>
<feature type="signal peptide" evidence="5">
    <location>
        <begin position="1"/>
        <end position="20"/>
    </location>
</feature>
<dbReference type="PANTHER" id="PTHR42800:SF1">
    <property type="entry name" value="EXOINULINASE INUD (AFU_ORTHOLOGUE AFUA_5G00480)"/>
    <property type="match status" value="1"/>
</dbReference>
<evidence type="ECO:0000313" key="9">
    <source>
        <dbReference type="Proteomes" id="UP001168528"/>
    </source>
</evidence>
<dbReference type="InterPro" id="IPR013320">
    <property type="entry name" value="ConA-like_dom_sf"/>
</dbReference>
<comment type="caution">
    <text evidence="8">The sequence shown here is derived from an EMBL/GenBank/DDBJ whole genome shotgun (WGS) entry which is preliminary data.</text>
</comment>
<dbReference type="InterPro" id="IPR001362">
    <property type="entry name" value="Glyco_hydro_32"/>
</dbReference>
<dbReference type="CDD" id="cd18622">
    <property type="entry name" value="GH32_Inu-like"/>
    <property type="match status" value="1"/>
</dbReference>
<dbReference type="PROSITE" id="PS00609">
    <property type="entry name" value="GLYCOSYL_HYDROL_F32"/>
    <property type="match status" value="1"/>
</dbReference>
<evidence type="ECO:0000259" key="7">
    <source>
        <dbReference type="Pfam" id="PF08244"/>
    </source>
</evidence>
<dbReference type="Proteomes" id="UP001168528">
    <property type="component" value="Unassembled WGS sequence"/>
</dbReference>
<evidence type="ECO:0000313" key="8">
    <source>
        <dbReference type="EMBL" id="MDO1444970.1"/>
    </source>
</evidence>
<dbReference type="PANTHER" id="PTHR42800">
    <property type="entry name" value="EXOINULINASE INUD (AFU_ORTHOLOGUE AFUA_5G00480)"/>
    <property type="match status" value="1"/>
</dbReference>
<sequence>MKYNIAIALFMLLCIGCNQSQENTQTAQTDTTQQEVTQVANNFQETHRPQFHFSPPAKWMNDPNGMVYHNGEYHLFYQHYPDSTVWGPMHWGHAVSKDMIHWEHLPIALYPDSLGYIFSGSAVVDANNTSGLGTKENPPMVAIYTYHLAEGEKAGKIDYQTQGIAYSTDNGRTWEKYKQNPVLKNPGIKDFRDPKVSWHEPSKQWVMILAVADHVEFYGSKNLTSWTKLSEFGKTYGGHGGVWECPDLFPLTVDGKQKWVMLLSINPGGPNGGSATQYFIGNFDGKTFTSDNPAKTTLWVDHGTDNYAGVTWSNIPQADGRRLFMGWMSNWLYADDVPTDTWRSAMTLPRELSLKNTPQGIRLVSQPVKELSSIRAESADLKSQTINGEVDLTKSASFPVTLSELTVSLEDIDKSKDLGIELSNAQGQKLLIGYEPASKQFYIDRSKSGKIDFSKEFPKKQTAPRLSTGNTLTLQVFIDVASVEVFADNGETVMTSIFFPDANYDQVKLYSKEGAIQLTSGQLTRLKSIWDQKLASAN</sequence>
<name>A0ABT8R2V2_9BACT</name>
<dbReference type="SUPFAM" id="SSF49899">
    <property type="entry name" value="Concanavalin A-like lectins/glucanases"/>
    <property type="match status" value="1"/>
</dbReference>
<keyword evidence="2 4" id="KW-0378">Hydrolase</keyword>
<dbReference type="Gene3D" id="2.60.120.560">
    <property type="entry name" value="Exo-inulinase, domain 1"/>
    <property type="match status" value="1"/>
</dbReference>
<evidence type="ECO:0000259" key="6">
    <source>
        <dbReference type="Pfam" id="PF00251"/>
    </source>
</evidence>
<keyword evidence="9" id="KW-1185">Reference proteome</keyword>
<dbReference type="GO" id="GO:0016787">
    <property type="term" value="F:hydrolase activity"/>
    <property type="evidence" value="ECO:0007669"/>
    <property type="project" value="UniProtKB-KW"/>
</dbReference>
<dbReference type="RefSeq" id="WP_302035771.1">
    <property type="nucleotide sequence ID" value="NZ_JAUKPO010000001.1"/>
</dbReference>
<feature type="domain" description="Glycosyl hydrolase family 32 N-terminal" evidence="6">
    <location>
        <begin position="52"/>
        <end position="367"/>
    </location>
</feature>
<dbReference type="Pfam" id="PF00251">
    <property type="entry name" value="Glyco_hydro_32N"/>
    <property type="match status" value="1"/>
</dbReference>
<dbReference type="SMART" id="SM00640">
    <property type="entry name" value="Glyco_32"/>
    <property type="match status" value="1"/>
</dbReference>
<dbReference type="EMBL" id="JAUKPO010000001">
    <property type="protein sequence ID" value="MDO1444970.1"/>
    <property type="molecule type" value="Genomic_DNA"/>
</dbReference>
<protein>
    <submittedName>
        <fullName evidence="8">Glycoside hydrolase family 32 protein</fullName>
    </submittedName>
</protein>
<dbReference type="InterPro" id="IPR013148">
    <property type="entry name" value="Glyco_hydro_32_N"/>
</dbReference>
<evidence type="ECO:0000256" key="4">
    <source>
        <dbReference type="RuleBase" id="RU362110"/>
    </source>
</evidence>
<evidence type="ECO:0000256" key="5">
    <source>
        <dbReference type="SAM" id="SignalP"/>
    </source>
</evidence>